<dbReference type="PANTHER" id="PTHR10130:SF9">
    <property type="entry name" value="PEROXISOMAL TARGETING SIGNAL RECEPTOR"/>
    <property type="match status" value="1"/>
</dbReference>
<dbReference type="InterPro" id="IPR019734">
    <property type="entry name" value="TPR_rpt"/>
</dbReference>
<dbReference type="Pfam" id="PF13432">
    <property type="entry name" value="TPR_16"/>
    <property type="match status" value="1"/>
</dbReference>
<comment type="similarity">
    <text evidence="2">Belongs to the peroxisomal targeting signal receptor family.</text>
</comment>
<evidence type="ECO:0000256" key="6">
    <source>
        <dbReference type="PROSITE-ProRule" id="PRU00339"/>
    </source>
</evidence>
<feature type="repeat" description="TPR" evidence="6">
    <location>
        <begin position="538"/>
        <end position="571"/>
    </location>
</feature>
<dbReference type="PANTHER" id="PTHR10130">
    <property type="entry name" value="PEROXISOMAL TARGETING SIGNAL 1 RECEPTOR PEX5"/>
    <property type="match status" value="1"/>
</dbReference>
<keyword evidence="3" id="KW-0963">Cytoplasm</keyword>
<evidence type="ECO:0000256" key="1">
    <source>
        <dbReference type="ARBA" id="ARBA00004496"/>
    </source>
</evidence>
<evidence type="ECO:0000256" key="4">
    <source>
        <dbReference type="ARBA" id="ARBA00022737"/>
    </source>
</evidence>
<name>J4I9X4_9APHY</name>
<evidence type="ECO:0000256" key="5">
    <source>
        <dbReference type="ARBA" id="ARBA00022803"/>
    </source>
</evidence>
<reference evidence="7 8" key="1">
    <citation type="journal article" date="2012" name="Appl. Environ. Microbiol.">
        <title>Short-read sequencing for genomic analysis of the brown rot fungus Fibroporia radiculosa.</title>
        <authorList>
            <person name="Tang J.D."/>
            <person name="Perkins A.D."/>
            <person name="Sonstegard T.S."/>
            <person name="Schroeder S.G."/>
            <person name="Burgess S.C."/>
            <person name="Diehl S.V."/>
        </authorList>
    </citation>
    <scope>NUCLEOTIDE SEQUENCE [LARGE SCALE GENOMIC DNA]</scope>
    <source>
        <strain evidence="7 8">TFFH 294</strain>
    </source>
</reference>
<dbReference type="Gene3D" id="1.25.40.10">
    <property type="entry name" value="Tetratricopeptide repeat domain"/>
    <property type="match status" value="1"/>
</dbReference>
<dbReference type="GO" id="GO:0016560">
    <property type="term" value="P:protein import into peroxisome matrix, docking"/>
    <property type="evidence" value="ECO:0007669"/>
    <property type="project" value="TreeGrafter"/>
</dbReference>
<sequence length="683" mass="74482">MPNGSPPKVAASIPLAAALREAPLRLTSFTSHLSLLIAIMSLQGLISGTECAVPFNPLSQVLKHTEGDRSLQQDRIAGPSTARLHHLPSTTSGSGSQQDLTHARQFFDESTHTSAQAQAFALAPHIPPQLAHALERSANVLPDLSSAWNQTSGKPVLYGQVPHGEQLGSRASGWSAEFGRASGMPAQGPAPGASMQRQEYSQTSRMSPAFYGGAMQSYMYPSAMGNVGIPPLVAQQGKGKGKEIDFEAAFAQATASFATEHAGSARIVEVEDSTDDLTERLQESRLEGGGDSLEYGTDFQTVWENLRNSGLPPPEEDQFKWEAQFNQLMNSEREDDMLDYGKSLQQAYDEGMSSTSNQRSIEYTDEGLPRLSSYVFEKDNRYLDPSTSSRSHLQAAKDLLEQNGSLSEVALLLEAAIQRGELGEGGYEAWILLGETRSMDEREDAAMRALTEGVKIAEAAGADGAGMLSLAVSFTNESIERGAHTMLLQWLRARYPSLDIPEAAWQSLKGAAWNSHEKVTDVFLKLAREQFSRGEMDPDVQIGLGILFYTSSEFDRAKDCFEAALAVRPRDYLLWNRMGSALSNGNKPEEALGAYREALQLRPTYTRAIYNVAVACLNIGALQEAAEHLLGALAMQDMSGGAKSDQLWHTLRRVFVQMGRQNLAEMAIPTTDVALFRKEGFDF</sequence>
<dbReference type="PROSITE" id="PS50005">
    <property type="entry name" value="TPR"/>
    <property type="match status" value="2"/>
</dbReference>
<gene>
    <name evidence="7" type="ORF">FIBRA_03988</name>
</gene>
<dbReference type="STRING" id="599839.J4I9X4"/>
<protein>
    <submittedName>
        <fullName evidence="7">Uncharacterized protein</fullName>
    </submittedName>
</protein>
<keyword evidence="5 6" id="KW-0802">TPR repeat</keyword>
<dbReference type="SMART" id="SM00028">
    <property type="entry name" value="TPR"/>
    <property type="match status" value="4"/>
</dbReference>
<dbReference type="GO" id="GO:0005829">
    <property type="term" value="C:cytosol"/>
    <property type="evidence" value="ECO:0007669"/>
    <property type="project" value="TreeGrafter"/>
</dbReference>
<dbReference type="GeneID" id="24096827"/>
<dbReference type="RefSeq" id="XP_012181199.1">
    <property type="nucleotide sequence ID" value="XM_012325809.1"/>
</dbReference>
<dbReference type="InParanoid" id="J4I9X4"/>
<dbReference type="SUPFAM" id="SSF48452">
    <property type="entry name" value="TPR-like"/>
    <property type="match status" value="1"/>
</dbReference>
<keyword evidence="8" id="KW-1185">Reference proteome</keyword>
<evidence type="ECO:0000313" key="7">
    <source>
        <dbReference type="EMBL" id="CCM01916.1"/>
    </source>
</evidence>
<dbReference type="InterPro" id="IPR011990">
    <property type="entry name" value="TPR-like_helical_dom_sf"/>
</dbReference>
<dbReference type="AlphaFoldDB" id="J4I9X4"/>
<dbReference type="EMBL" id="HE797056">
    <property type="protein sequence ID" value="CCM01916.1"/>
    <property type="molecule type" value="Genomic_DNA"/>
</dbReference>
<feature type="repeat" description="TPR" evidence="6">
    <location>
        <begin position="572"/>
        <end position="605"/>
    </location>
</feature>
<keyword evidence="4" id="KW-0677">Repeat</keyword>
<dbReference type="OrthoDB" id="10006023at2759"/>
<dbReference type="HOGENOM" id="CLU_013516_3_1_1"/>
<evidence type="ECO:0000256" key="3">
    <source>
        <dbReference type="ARBA" id="ARBA00022490"/>
    </source>
</evidence>
<dbReference type="InterPro" id="IPR024111">
    <property type="entry name" value="PEX5/PEX5L"/>
</dbReference>
<comment type="subcellular location">
    <subcellularLocation>
        <location evidence="1">Cytoplasm</location>
    </subcellularLocation>
</comment>
<organism evidence="7 8">
    <name type="scientific">Fibroporia radiculosa</name>
    <dbReference type="NCBI Taxonomy" id="599839"/>
    <lineage>
        <taxon>Eukaryota</taxon>
        <taxon>Fungi</taxon>
        <taxon>Dikarya</taxon>
        <taxon>Basidiomycota</taxon>
        <taxon>Agaricomycotina</taxon>
        <taxon>Agaricomycetes</taxon>
        <taxon>Polyporales</taxon>
        <taxon>Fibroporiaceae</taxon>
        <taxon>Fibroporia</taxon>
    </lineage>
</organism>
<dbReference type="GO" id="GO:0005778">
    <property type="term" value="C:peroxisomal membrane"/>
    <property type="evidence" value="ECO:0007669"/>
    <property type="project" value="TreeGrafter"/>
</dbReference>
<evidence type="ECO:0000256" key="2">
    <source>
        <dbReference type="ARBA" id="ARBA00005348"/>
    </source>
</evidence>
<accession>J4I9X4</accession>
<proteinExistence type="inferred from homology"/>
<dbReference type="GO" id="GO:0005052">
    <property type="term" value="F:peroxisome matrix targeting signal-1 binding"/>
    <property type="evidence" value="ECO:0007669"/>
    <property type="project" value="TreeGrafter"/>
</dbReference>
<dbReference type="FunCoup" id="J4I9X4">
    <property type="interactions" value="81"/>
</dbReference>
<dbReference type="Proteomes" id="UP000006352">
    <property type="component" value="Unassembled WGS sequence"/>
</dbReference>
<evidence type="ECO:0000313" key="8">
    <source>
        <dbReference type="Proteomes" id="UP000006352"/>
    </source>
</evidence>